<feature type="region of interest" description="Disordered" evidence="1">
    <location>
        <begin position="1"/>
        <end position="44"/>
    </location>
</feature>
<proteinExistence type="predicted"/>
<dbReference type="Proteomes" id="UP000199392">
    <property type="component" value="Unassembled WGS sequence"/>
</dbReference>
<gene>
    <name evidence="3" type="ORF">SAMN04488050_10386</name>
</gene>
<evidence type="ECO:0000256" key="2">
    <source>
        <dbReference type="SAM" id="Phobius"/>
    </source>
</evidence>
<reference evidence="4" key="1">
    <citation type="submission" date="2016-10" db="EMBL/GenBank/DDBJ databases">
        <authorList>
            <person name="Varghese N."/>
            <person name="Submissions S."/>
        </authorList>
    </citation>
    <scope>NUCLEOTIDE SEQUENCE [LARGE SCALE GENOMIC DNA]</scope>
    <source>
        <strain evidence="4">DSM 26894</strain>
    </source>
</reference>
<dbReference type="EMBL" id="FOZW01000003">
    <property type="protein sequence ID" value="SFS64037.1"/>
    <property type="molecule type" value="Genomic_DNA"/>
</dbReference>
<feature type="transmembrane region" description="Helical" evidence="2">
    <location>
        <begin position="48"/>
        <end position="66"/>
    </location>
</feature>
<dbReference type="RefSeq" id="WP_092422690.1">
    <property type="nucleotide sequence ID" value="NZ_FNCL01000003.1"/>
</dbReference>
<accession>A0A1I6RH46</accession>
<keyword evidence="4" id="KW-1185">Reference proteome</keyword>
<name>A0A1I6RH46_9RHOB</name>
<evidence type="ECO:0000313" key="3">
    <source>
        <dbReference type="EMBL" id="SFS64037.1"/>
    </source>
</evidence>
<keyword evidence="2" id="KW-1133">Transmembrane helix</keyword>
<dbReference type="STRING" id="311180.SAMN04488050_10386"/>
<feature type="compositionally biased region" description="Basic and acidic residues" evidence="1">
    <location>
        <begin position="1"/>
        <end position="20"/>
    </location>
</feature>
<dbReference type="AlphaFoldDB" id="A0A1I6RH46"/>
<organism evidence="3 4">
    <name type="scientific">Alloyangia pacifica</name>
    <dbReference type="NCBI Taxonomy" id="311180"/>
    <lineage>
        <taxon>Bacteria</taxon>
        <taxon>Pseudomonadati</taxon>
        <taxon>Pseudomonadota</taxon>
        <taxon>Alphaproteobacteria</taxon>
        <taxon>Rhodobacterales</taxon>
        <taxon>Roseobacteraceae</taxon>
        <taxon>Alloyangia</taxon>
    </lineage>
</organism>
<evidence type="ECO:0000313" key="4">
    <source>
        <dbReference type="Proteomes" id="UP000199392"/>
    </source>
</evidence>
<keyword evidence="2" id="KW-0812">Transmembrane</keyword>
<sequence>MTSERRRQHEHDVAHPHETRAGPGDAGASDRPTRLPEPPGSRRKGRRAVLLFGVLCVAALLVIGLFNRAGMP</sequence>
<dbReference type="OrthoDB" id="7876330at2"/>
<keyword evidence="2" id="KW-0472">Membrane</keyword>
<protein>
    <submittedName>
        <fullName evidence="3">Uncharacterized protein</fullName>
    </submittedName>
</protein>
<evidence type="ECO:0000256" key="1">
    <source>
        <dbReference type="SAM" id="MobiDB-lite"/>
    </source>
</evidence>